<dbReference type="AlphaFoldDB" id="A0A0B2BJK5"/>
<feature type="domain" description="VOC" evidence="1">
    <location>
        <begin position="5"/>
        <end position="126"/>
    </location>
</feature>
<dbReference type="Pfam" id="PF00903">
    <property type="entry name" value="Glyoxalase"/>
    <property type="match status" value="1"/>
</dbReference>
<dbReference type="InterPro" id="IPR029068">
    <property type="entry name" value="Glyas_Bleomycin-R_OHBP_Dase"/>
</dbReference>
<reference evidence="2 3" key="1">
    <citation type="submission" date="2017-11" db="EMBL/GenBank/DDBJ databases">
        <title>Genomic Encyclopedia of Archaeal and Bacterial Type Strains, Phase II (KMG-II): From Individual Species to Whole Genera.</title>
        <authorList>
            <person name="Goeker M."/>
        </authorList>
    </citation>
    <scope>NUCLEOTIDE SEQUENCE [LARGE SCALE GENOMIC DNA]</scope>
    <source>
        <strain evidence="2 3">DSM 27763</strain>
    </source>
</reference>
<organism evidence="2 3">
    <name type="scientific">Mumia flava</name>
    <dbReference type="NCBI Taxonomy" id="1348852"/>
    <lineage>
        <taxon>Bacteria</taxon>
        <taxon>Bacillati</taxon>
        <taxon>Actinomycetota</taxon>
        <taxon>Actinomycetes</taxon>
        <taxon>Propionibacteriales</taxon>
        <taxon>Nocardioidaceae</taxon>
        <taxon>Mumia</taxon>
    </lineage>
</organism>
<name>A0A0B2BJK5_9ACTN</name>
<dbReference type="Proteomes" id="UP000230842">
    <property type="component" value="Unassembled WGS sequence"/>
</dbReference>
<protein>
    <submittedName>
        <fullName evidence="2">Putative enzyme related to lactoylglutathione lyase</fullName>
    </submittedName>
</protein>
<dbReference type="EMBL" id="PGEZ01000001">
    <property type="protein sequence ID" value="PJJ57415.1"/>
    <property type="molecule type" value="Genomic_DNA"/>
</dbReference>
<gene>
    <name evidence="2" type="ORF">CLV56_1644</name>
</gene>
<keyword evidence="2" id="KW-0456">Lyase</keyword>
<dbReference type="GO" id="GO:0016829">
    <property type="term" value="F:lyase activity"/>
    <property type="evidence" value="ECO:0007669"/>
    <property type="project" value="UniProtKB-KW"/>
</dbReference>
<dbReference type="OrthoDB" id="9804907at2"/>
<dbReference type="InterPro" id="IPR037523">
    <property type="entry name" value="VOC_core"/>
</dbReference>
<sequence>MLTNSVTTQMIPVRDVARAKDFYYQARLGLAPSGETPDGGYAFATAGGHMIALLPDADGAPSGRTMLSFEVPDLEKEVQDLESGGIVFEDYDTPEITTTGHIARQGNEAAAWFKDSEGNVLCLHSVG</sequence>
<comment type="caution">
    <text evidence="2">The sequence shown here is derived from an EMBL/GenBank/DDBJ whole genome shotgun (WGS) entry which is preliminary data.</text>
</comment>
<dbReference type="InterPro" id="IPR004360">
    <property type="entry name" value="Glyas_Fos-R_dOase_dom"/>
</dbReference>
<keyword evidence="3" id="KW-1185">Reference proteome</keyword>
<proteinExistence type="predicted"/>
<evidence type="ECO:0000259" key="1">
    <source>
        <dbReference type="PROSITE" id="PS51819"/>
    </source>
</evidence>
<dbReference type="SUPFAM" id="SSF54593">
    <property type="entry name" value="Glyoxalase/Bleomycin resistance protein/Dihydroxybiphenyl dioxygenase"/>
    <property type="match status" value="1"/>
</dbReference>
<dbReference type="RefSeq" id="WP_039350443.1">
    <property type="nucleotide sequence ID" value="NZ_PGEZ01000001.1"/>
</dbReference>
<evidence type="ECO:0000313" key="3">
    <source>
        <dbReference type="Proteomes" id="UP000230842"/>
    </source>
</evidence>
<accession>A0A0B2BJK5</accession>
<dbReference type="PROSITE" id="PS51819">
    <property type="entry name" value="VOC"/>
    <property type="match status" value="1"/>
</dbReference>
<evidence type="ECO:0000313" key="2">
    <source>
        <dbReference type="EMBL" id="PJJ57415.1"/>
    </source>
</evidence>
<dbReference type="Gene3D" id="3.10.180.10">
    <property type="entry name" value="2,3-Dihydroxybiphenyl 1,2-Dioxygenase, domain 1"/>
    <property type="match status" value="1"/>
</dbReference>